<gene>
    <name evidence="1" type="ORF">GCM10010412_075880</name>
</gene>
<proteinExistence type="predicted"/>
<protein>
    <submittedName>
        <fullName evidence="1">Uncharacterized protein</fullName>
    </submittedName>
</protein>
<name>A0ABP6F9U8_9ACTN</name>
<keyword evidence="2" id="KW-1185">Reference proteome</keyword>
<organism evidence="1 2">
    <name type="scientific">Nonomuraea recticatena</name>
    <dbReference type="NCBI Taxonomy" id="46178"/>
    <lineage>
        <taxon>Bacteria</taxon>
        <taxon>Bacillati</taxon>
        <taxon>Actinomycetota</taxon>
        <taxon>Actinomycetes</taxon>
        <taxon>Streptosporangiales</taxon>
        <taxon>Streptosporangiaceae</taxon>
        <taxon>Nonomuraea</taxon>
    </lineage>
</organism>
<dbReference type="EMBL" id="BAAATE010000028">
    <property type="protein sequence ID" value="GAA2687679.1"/>
    <property type="molecule type" value="Genomic_DNA"/>
</dbReference>
<dbReference type="Proteomes" id="UP001501666">
    <property type="component" value="Unassembled WGS sequence"/>
</dbReference>
<sequence length="45" mass="4676">MVAPKYQDIGGTNVVLLSSDDGGALVRVITGADRSASRWRTTGPS</sequence>
<comment type="caution">
    <text evidence="1">The sequence shown here is derived from an EMBL/GenBank/DDBJ whole genome shotgun (WGS) entry which is preliminary data.</text>
</comment>
<evidence type="ECO:0000313" key="2">
    <source>
        <dbReference type="Proteomes" id="UP001501666"/>
    </source>
</evidence>
<reference evidence="2" key="1">
    <citation type="journal article" date="2019" name="Int. J. Syst. Evol. Microbiol.">
        <title>The Global Catalogue of Microorganisms (GCM) 10K type strain sequencing project: providing services to taxonomists for standard genome sequencing and annotation.</title>
        <authorList>
            <consortium name="The Broad Institute Genomics Platform"/>
            <consortium name="The Broad Institute Genome Sequencing Center for Infectious Disease"/>
            <person name="Wu L."/>
            <person name="Ma J."/>
        </authorList>
    </citation>
    <scope>NUCLEOTIDE SEQUENCE [LARGE SCALE GENOMIC DNA]</scope>
    <source>
        <strain evidence="2">JCM 6835</strain>
    </source>
</reference>
<dbReference type="RefSeq" id="WP_346153391.1">
    <property type="nucleotide sequence ID" value="NZ_BAAATE010000028.1"/>
</dbReference>
<evidence type="ECO:0000313" key="1">
    <source>
        <dbReference type="EMBL" id="GAA2687679.1"/>
    </source>
</evidence>
<accession>A0ABP6F9U8</accession>